<gene>
    <name evidence="2" type="ORF">PAA8504_01330</name>
</gene>
<feature type="signal peptide" evidence="1">
    <location>
        <begin position="1"/>
        <end position="27"/>
    </location>
</feature>
<organism evidence="2 3">
    <name type="scientific">Palleronia abyssalis</name>
    <dbReference type="NCBI Taxonomy" id="1501240"/>
    <lineage>
        <taxon>Bacteria</taxon>
        <taxon>Pseudomonadati</taxon>
        <taxon>Pseudomonadota</taxon>
        <taxon>Alphaproteobacteria</taxon>
        <taxon>Rhodobacterales</taxon>
        <taxon>Roseobacteraceae</taxon>
        <taxon>Palleronia</taxon>
    </lineage>
</organism>
<dbReference type="EMBL" id="ONZF01000002">
    <property type="protein sequence ID" value="SPJ23518.1"/>
    <property type="molecule type" value="Genomic_DNA"/>
</dbReference>
<protein>
    <recommendedName>
        <fullName evidence="4">Lipoprotein</fullName>
    </recommendedName>
</protein>
<keyword evidence="1" id="KW-0732">Signal</keyword>
<dbReference type="AlphaFoldDB" id="A0A2R8BTR2"/>
<name>A0A2R8BTR2_9RHOB</name>
<evidence type="ECO:0000256" key="1">
    <source>
        <dbReference type="SAM" id="SignalP"/>
    </source>
</evidence>
<dbReference type="Proteomes" id="UP000244912">
    <property type="component" value="Unassembled WGS sequence"/>
</dbReference>
<dbReference type="RefSeq" id="WP_108893342.1">
    <property type="nucleotide sequence ID" value="NZ_ONZF01000002.1"/>
</dbReference>
<reference evidence="2 3" key="1">
    <citation type="submission" date="2018-03" db="EMBL/GenBank/DDBJ databases">
        <authorList>
            <person name="Keele B.F."/>
        </authorList>
    </citation>
    <scope>NUCLEOTIDE SEQUENCE [LARGE SCALE GENOMIC DNA]</scope>
    <source>
        <strain evidence="2 3">CECT 8504</strain>
    </source>
</reference>
<accession>A0A2R8BTR2</accession>
<keyword evidence="3" id="KW-1185">Reference proteome</keyword>
<feature type="chain" id="PRO_5015304499" description="Lipoprotein" evidence="1">
    <location>
        <begin position="28"/>
        <end position="204"/>
    </location>
</feature>
<dbReference type="OrthoDB" id="7666390at2"/>
<evidence type="ECO:0000313" key="3">
    <source>
        <dbReference type="Proteomes" id="UP000244912"/>
    </source>
</evidence>
<evidence type="ECO:0000313" key="2">
    <source>
        <dbReference type="EMBL" id="SPJ23518.1"/>
    </source>
</evidence>
<dbReference type="PROSITE" id="PS51257">
    <property type="entry name" value="PROKAR_LIPOPROTEIN"/>
    <property type="match status" value="1"/>
</dbReference>
<evidence type="ECO:0008006" key="4">
    <source>
        <dbReference type="Google" id="ProtNLM"/>
    </source>
</evidence>
<proteinExistence type="predicted"/>
<sequence length="204" mass="21625">MIRLYLVFAACLALLGCAAGNPPPATSAEVARAAWTDGSPPEITLITVLKAENDGGAHTALLVNGSQRVLWDPAGSFRHPNVPEVGDVLYGITPLIDRVYTDYHVRPDFYIVRQSLPVSAETAERLITAMKGQGNAGQATCALTTSGIMRAAGIEVGRTWFPNALMDDFGQLPGVTTQRIDTSNVNTNHNVIFGKGGVPLPRGA</sequence>